<dbReference type="Proteomes" id="UP000007077">
    <property type="component" value="Chromosome"/>
</dbReference>
<dbReference type="HOGENOM" id="CLU_186036_0_0_6"/>
<evidence type="ECO:0000313" key="3">
    <source>
        <dbReference type="Proteomes" id="UP000007077"/>
    </source>
</evidence>
<evidence type="ECO:0000313" key="2">
    <source>
        <dbReference type="EMBL" id="ADP98110.1"/>
    </source>
</evidence>
<protein>
    <submittedName>
        <fullName evidence="2">Uncharacterized protein</fullName>
    </submittedName>
</protein>
<dbReference type="AlphaFoldDB" id="E4PGJ9"/>
<organism evidence="2 3">
    <name type="scientific">Marinobacter adhaerens (strain DSM 23420 / HP15)</name>
    <dbReference type="NCBI Taxonomy" id="225937"/>
    <lineage>
        <taxon>Bacteria</taxon>
        <taxon>Pseudomonadati</taxon>
        <taxon>Pseudomonadota</taxon>
        <taxon>Gammaproteobacteria</taxon>
        <taxon>Pseudomonadales</taxon>
        <taxon>Marinobacteraceae</taxon>
        <taxon>Marinobacter</taxon>
    </lineage>
</organism>
<reference evidence="3" key="2">
    <citation type="submission" date="2010-02" db="EMBL/GenBank/DDBJ databases">
        <title>Complete genome sequence of Marinobacter adhaerens type strain (HP15).</title>
        <authorList>
            <person name="Gaerdes A.A.M."/>
            <person name="Kaeppel E."/>
            <person name="Shezad A."/>
            <person name="Seebah S."/>
            <person name="Teeling H."/>
            <person name="Yarza P."/>
            <person name="Gloeckner F.O."/>
            <person name="Ullrich M.S."/>
        </authorList>
    </citation>
    <scope>NUCLEOTIDE SEQUENCE [LARGE SCALE GENOMIC DNA]</scope>
    <source>
        <strain evidence="3">DSM 23420 / HP15</strain>
    </source>
</reference>
<feature type="compositionally biased region" description="Basic and acidic residues" evidence="1">
    <location>
        <begin position="69"/>
        <end position="86"/>
    </location>
</feature>
<dbReference type="KEGG" id="mad:HP15_2346"/>
<name>E4PGJ9_MARAH</name>
<accession>E4PGJ9</accession>
<gene>
    <name evidence="2" type="ordered locus">HP15_2346</name>
</gene>
<dbReference type="PATRIC" id="fig|225937.3.peg.2367"/>
<reference evidence="2 3" key="1">
    <citation type="journal article" date="2010" name="Stand. Genomic Sci.">
        <title>Complete genome sequence of Marinobacter adhaerens type strain (HP15), a diatom-interacting marine microorganism.</title>
        <authorList>
            <person name="Gardes A."/>
            <person name="Kaeppel E."/>
            <person name="Shehzad A."/>
            <person name="Seebah S."/>
            <person name="Teeling H."/>
            <person name="Yarza P."/>
            <person name="Glockner F.O."/>
            <person name="Grossart H.P."/>
            <person name="Ullrich M.S."/>
        </authorList>
    </citation>
    <scope>NUCLEOTIDE SEQUENCE [LARGE SCALE GENOMIC DNA]</scope>
    <source>
        <strain evidence="3">DSM 23420 / HP15</strain>
    </source>
</reference>
<proteinExistence type="predicted"/>
<evidence type="ECO:0000256" key="1">
    <source>
        <dbReference type="SAM" id="MobiDB-lite"/>
    </source>
</evidence>
<feature type="region of interest" description="Disordered" evidence="1">
    <location>
        <begin position="55"/>
        <end position="93"/>
    </location>
</feature>
<dbReference type="STRING" id="225937.HP15_2346"/>
<sequence>MARENLKTMALKDSLRLRFEKLADDVVPQLLDSWGDLQKRLDDLNCSLANRAVPEDRRSRVSELSLQEKAQKAGQDRPVPRAEKATRKTAARK</sequence>
<dbReference type="EMBL" id="CP001978">
    <property type="protein sequence ID" value="ADP98110.1"/>
    <property type="molecule type" value="Genomic_DNA"/>
</dbReference>